<accession>A0A8B6MCV7</accession>
<dbReference type="Pfam" id="PF00589">
    <property type="entry name" value="Phage_integrase"/>
    <property type="match status" value="1"/>
</dbReference>
<dbReference type="GO" id="GO:0003677">
    <property type="term" value="F:DNA binding"/>
    <property type="evidence" value="ECO:0007669"/>
    <property type="project" value="InterPro"/>
</dbReference>
<dbReference type="RefSeq" id="WP_342343643.1">
    <property type="nucleotide sequence ID" value="NZ_CABFMQ020000131.1"/>
</dbReference>
<evidence type="ECO:0000256" key="3">
    <source>
        <dbReference type="ARBA" id="ARBA00023172"/>
    </source>
</evidence>
<keyword evidence="6" id="KW-1185">Reference proteome</keyword>
<dbReference type="GO" id="GO:0015074">
    <property type="term" value="P:DNA integration"/>
    <property type="evidence" value="ECO:0007669"/>
    <property type="project" value="UniProtKB-KW"/>
</dbReference>
<evidence type="ECO:0000256" key="2">
    <source>
        <dbReference type="ARBA" id="ARBA00022908"/>
    </source>
</evidence>
<dbReference type="InterPro" id="IPR011010">
    <property type="entry name" value="DNA_brk_join_enz"/>
</dbReference>
<protein>
    <submittedName>
        <fullName evidence="5">Integrase family protein</fullName>
    </submittedName>
</protein>
<comment type="caution">
    <text evidence="5">The sequence shown here is derived from an EMBL/GenBank/DDBJ whole genome shotgun (WGS) entry which is preliminary data.</text>
</comment>
<dbReference type="InterPro" id="IPR002104">
    <property type="entry name" value="Integrase_catalytic"/>
</dbReference>
<dbReference type="PANTHER" id="PTHR30629:SF2">
    <property type="entry name" value="PROPHAGE INTEGRASE INTS-RELATED"/>
    <property type="match status" value="1"/>
</dbReference>
<dbReference type="InterPro" id="IPR013762">
    <property type="entry name" value="Integrase-like_cat_sf"/>
</dbReference>
<proteinExistence type="inferred from homology"/>
<evidence type="ECO:0000259" key="4">
    <source>
        <dbReference type="PROSITE" id="PS51898"/>
    </source>
</evidence>
<reference evidence="5 6" key="1">
    <citation type="submission" date="2019-05" db="EMBL/GenBank/DDBJ databases">
        <authorList>
            <person name="Farhan Ul Haque M."/>
        </authorList>
    </citation>
    <scope>NUCLEOTIDE SEQUENCE [LARGE SCALE GENOMIC DNA]</scope>
    <source>
        <strain evidence="5">2</strain>
    </source>
</reference>
<name>A0A8B6MCV7_METTU</name>
<dbReference type="CDD" id="cd00801">
    <property type="entry name" value="INT_P4_C"/>
    <property type="match status" value="1"/>
</dbReference>
<dbReference type="SUPFAM" id="SSF56349">
    <property type="entry name" value="DNA breaking-rejoining enzymes"/>
    <property type="match status" value="1"/>
</dbReference>
<gene>
    <name evidence="5" type="ORF">MPC4_70087</name>
</gene>
<dbReference type="GO" id="GO:0006310">
    <property type="term" value="P:DNA recombination"/>
    <property type="evidence" value="ECO:0007669"/>
    <property type="project" value="UniProtKB-KW"/>
</dbReference>
<dbReference type="EMBL" id="CABFMQ020000131">
    <property type="protein sequence ID" value="VTZ52199.1"/>
    <property type="molecule type" value="Genomic_DNA"/>
</dbReference>
<dbReference type="InterPro" id="IPR050808">
    <property type="entry name" value="Phage_Integrase"/>
</dbReference>
<dbReference type="PROSITE" id="PS51898">
    <property type="entry name" value="TYR_RECOMBINASE"/>
    <property type="match status" value="1"/>
</dbReference>
<comment type="similarity">
    <text evidence="1">Belongs to the 'phage' integrase family.</text>
</comment>
<evidence type="ECO:0000256" key="1">
    <source>
        <dbReference type="ARBA" id="ARBA00008857"/>
    </source>
</evidence>
<feature type="domain" description="Tyr recombinase" evidence="4">
    <location>
        <begin position="1"/>
        <end position="174"/>
    </location>
</feature>
<evidence type="ECO:0000313" key="6">
    <source>
        <dbReference type="Proteomes" id="UP000485880"/>
    </source>
</evidence>
<organism evidence="5 6">
    <name type="scientific">Methylocella tundrae</name>
    <dbReference type="NCBI Taxonomy" id="227605"/>
    <lineage>
        <taxon>Bacteria</taxon>
        <taxon>Pseudomonadati</taxon>
        <taxon>Pseudomonadota</taxon>
        <taxon>Alphaproteobacteria</taxon>
        <taxon>Hyphomicrobiales</taxon>
        <taxon>Beijerinckiaceae</taxon>
        <taxon>Methylocella</taxon>
    </lineage>
</organism>
<evidence type="ECO:0000313" key="5">
    <source>
        <dbReference type="EMBL" id="VTZ52199.1"/>
    </source>
</evidence>
<dbReference type="AlphaFoldDB" id="A0A8B6MCV7"/>
<keyword evidence="3" id="KW-0233">DNA recombination</keyword>
<dbReference type="Proteomes" id="UP000485880">
    <property type="component" value="Unassembled WGS sequence"/>
</dbReference>
<sequence length="198" mass="22139">MSPRRSAACSEPLQTYEGAPETRAGLELLALTFVRPGELSAAEWTEIDPDAAVWSIPGDKMKMKRPHRVPLAPRVVIVRKLQTITGNGKFLFPSVRSAARCMSENTISAALRRLGFGKDEMTGHGFRSAASSMLNESGLWNADAIERQLAHVDNDSVRRAYHRADYWDERVRMMAWRTDRCEELRRGGIVLAVPELCA</sequence>
<dbReference type="PANTHER" id="PTHR30629">
    <property type="entry name" value="PROPHAGE INTEGRASE"/>
    <property type="match status" value="1"/>
</dbReference>
<keyword evidence="2" id="KW-0229">DNA integration</keyword>
<dbReference type="Gene3D" id="1.10.443.10">
    <property type="entry name" value="Intergrase catalytic core"/>
    <property type="match status" value="1"/>
</dbReference>